<proteinExistence type="predicted"/>
<evidence type="ECO:0000256" key="1">
    <source>
        <dbReference type="SAM" id="MobiDB-lite"/>
    </source>
</evidence>
<dbReference type="InParanoid" id="G3GZZ5"/>
<protein>
    <submittedName>
        <fullName evidence="2">Uncharacterized protein</fullName>
    </submittedName>
</protein>
<accession>G3GZZ5</accession>
<organism evidence="2 3">
    <name type="scientific">Cricetulus griseus</name>
    <name type="common">Chinese hamster</name>
    <name type="synonym">Cricetulus barabensis griseus</name>
    <dbReference type="NCBI Taxonomy" id="10029"/>
    <lineage>
        <taxon>Eukaryota</taxon>
        <taxon>Metazoa</taxon>
        <taxon>Chordata</taxon>
        <taxon>Craniata</taxon>
        <taxon>Vertebrata</taxon>
        <taxon>Euteleostomi</taxon>
        <taxon>Mammalia</taxon>
        <taxon>Eutheria</taxon>
        <taxon>Euarchontoglires</taxon>
        <taxon>Glires</taxon>
        <taxon>Rodentia</taxon>
        <taxon>Myomorpha</taxon>
        <taxon>Muroidea</taxon>
        <taxon>Cricetidae</taxon>
        <taxon>Cricetinae</taxon>
        <taxon>Cricetulus</taxon>
    </lineage>
</organism>
<reference evidence="3" key="1">
    <citation type="journal article" date="2011" name="Nat. Biotechnol.">
        <title>The genomic sequence of the Chinese hamster ovary (CHO)-K1 cell line.</title>
        <authorList>
            <person name="Xu X."/>
            <person name="Nagarajan H."/>
            <person name="Lewis N.E."/>
            <person name="Pan S."/>
            <person name="Cai Z."/>
            <person name="Liu X."/>
            <person name="Chen W."/>
            <person name="Xie M."/>
            <person name="Wang W."/>
            <person name="Hammond S."/>
            <person name="Andersen M.R."/>
            <person name="Neff N."/>
            <person name="Passarelli B."/>
            <person name="Koh W."/>
            <person name="Fan H.C."/>
            <person name="Wang J."/>
            <person name="Gui Y."/>
            <person name="Lee K.H."/>
            <person name="Betenbaugh M.J."/>
            <person name="Quake S.R."/>
            <person name="Famili I."/>
            <person name="Palsson B.O."/>
            <person name="Wang J."/>
        </authorList>
    </citation>
    <scope>NUCLEOTIDE SEQUENCE [LARGE SCALE GENOMIC DNA]</scope>
    <source>
        <strain evidence="3">CHO K1 cell line</strain>
    </source>
</reference>
<evidence type="ECO:0000313" key="3">
    <source>
        <dbReference type="Proteomes" id="UP000001075"/>
    </source>
</evidence>
<evidence type="ECO:0000313" key="2">
    <source>
        <dbReference type="EMBL" id="EGW04938.1"/>
    </source>
</evidence>
<dbReference type="Proteomes" id="UP000001075">
    <property type="component" value="Unassembled WGS sequence"/>
</dbReference>
<sequence>MTAGTRWPREGKEQIGSGQGQVPAHALFSVATQLTRARVGETRNDLGSGL</sequence>
<gene>
    <name evidence="2" type="ORF">I79_003443</name>
</gene>
<feature type="region of interest" description="Disordered" evidence="1">
    <location>
        <begin position="1"/>
        <end position="21"/>
    </location>
</feature>
<name>G3GZZ5_CRIGR</name>
<dbReference type="EMBL" id="JH000086">
    <property type="protein sequence ID" value="EGW04938.1"/>
    <property type="molecule type" value="Genomic_DNA"/>
</dbReference>
<dbReference type="AlphaFoldDB" id="G3GZZ5"/>